<dbReference type="Gene3D" id="2.120.10.80">
    <property type="entry name" value="Kelch-type beta propeller"/>
    <property type="match status" value="2"/>
</dbReference>
<reference evidence="11 12" key="1">
    <citation type="submission" date="2016-11" db="EMBL/GenBank/DDBJ databases">
        <title>The macronuclear genome of Stentor coeruleus: a giant cell with tiny introns.</title>
        <authorList>
            <person name="Slabodnick M."/>
            <person name="Ruby J.G."/>
            <person name="Reiff S.B."/>
            <person name="Swart E.C."/>
            <person name="Gosai S."/>
            <person name="Prabakaran S."/>
            <person name="Witkowska E."/>
            <person name="Larue G.E."/>
            <person name="Fisher S."/>
            <person name="Freeman R.M."/>
            <person name="Gunawardena J."/>
            <person name="Chu W."/>
            <person name="Stover N.A."/>
            <person name="Gregory B.D."/>
            <person name="Nowacki M."/>
            <person name="Derisi J."/>
            <person name="Roy S.W."/>
            <person name="Marshall W.F."/>
            <person name="Sood P."/>
        </authorList>
    </citation>
    <scope>NUCLEOTIDE SEQUENCE [LARGE SCALE GENOMIC DNA]</scope>
    <source>
        <strain evidence="11">WM001</strain>
    </source>
</reference>
<evidence type="ECO:0000256" key="5">
    <source>
        <dbReference type="ARBA" id="ARBA00022833"/>
    </source>
</evidence>
<accession>A0A1R2BA90</accession>
<dbReference type="Pfam" id="PF01344">
    <property type="entry name" value="Kelch_1"/>
    <property type="match status" value="4"/>
</dbReference>
<protein>
    <recommendedName>
        <fullName evidence="13">RING-type domain-containing protein</fullName>
    </recommendedName>
</protein>
<feature type="region of interest" description="Disordered" evidence="8">
    <location>
        <begin position="300"/>
        <end position="337"/>
    </location>
</feature>
<keyword evidence="7" id="KW-0175">Coiled coil</keyword>
<comment type="caution">
    <text evidence="11">The sequence shown here is derived from an EMBL/GenBank/DDBJ whole genome shotgun (WGS) entry which is preliminary data.</text>
</comment>
<feature type="domain" description="B box-type" evidence="10">
    <location>
        <begin position="71"/>
        <end position="112"/>
    </location>
</feature>
<dbReference type="SUPFAM" id="SSF117281">
    <property type="entry name" value="Kelch motif"/>
    <property type="match status" value="2"/>
</dbReference>
<feature type="compositionally biased region" description="Basic and acidic residues" evidence="8">
    <location>
        <begin position="361"/>
        <end position="378"/>
    </location>
</feature>
<dbReference type="PROSITE" id="PS00518">
    <property type="entry name" value="ZF_RING_1"/>
    <property type="match status" value="1"/>
</dbReference>
<keyword evidence="12" id="KW-1185">Reference proteome</keyword>
<dbReference type="Pfam" id="PF00643">
    <property type="entry name" value="zf-B_box"/>
    <property type="match status" value="1"/>
</dbReference>
<dbReference type="PROSITE" id="PS50089">
    <property type="entry name" value="ZF_RING_2"/>
    <property type="match status" value="1"/>
</dbReference>
<dbReference type="Gene3D" id="3.30.40.10">
    <property type="entry name" value="Zinc/RING finger domain, C3HC4 (zinc finger)"/>
    <property type="match status" value="1"/>
</dbReference>
<dbReference type="PROSITE" id="PS50119">
    <property type="entry name" value="ZF_BBOX"/>
    <property type="match status" value="1"/>
</dbReference>
<dbReference type="PANTHER" id="PTHR46260">
    <property type="entry name" value="RING-TYPE DOMAIN-CONTAINING PROTEIN"/>
    <property type="match status" value="1"/>
</dbReference>
<organism evidence="11 12">
    <name type="scientific">Stentor coeruleus</name>
    <dbReference type="NCBI Taxonomy" id="5963"/>
    <lineage>
        <taxon>Eukaryota</taxon>
        <taxon>Sar</taxon>
        <taxon>Alveolata</taxon>
        <taxon>Ciliophora</taxon>
        <taxon>Postciliodesmatophora</taxon>
        <taxon>Heterotrichea</taxon>
        <taxon>Heterotrichida</taxon>
        <taxon>Stentoridae</taxon>
        <taxon>Stentor</taxon>
    </lineage>
</organism>
<evidence type="ECO:0000256" key="4">
    <source>
        <dbReference type="ARBA" id="ARBA00022771"/>
    </source>
</evidence>
<feature type="compositionally biased region" description="Basic and acidic residues" evidence="8">
    <location>
        <begin position="300"/>
        <end position="323"/>
    </location>
</feature>
<dbReference type="InterPro" id="IPR013083">
    <property type="entry name" value="Znf_RING/FYVE/PHD"/>
</dbReference>
<dbReference type="OrthoDB" id="191037at2759"/>
<proteinExistence type="predicted"/>
<dbReference type="InterPro" id="IPR001841">
    <property type="entry name" value="Znf_RING"/>
</dbReference>
<evidence type="ECO:0000256" key="3">
    <source>
        <dbReference type="ARBA" id="ARBA00022737"/>
    </source>
</evidence>
<evidence type="ECO:0000256" key="2">
    <source>
        <dbReference type="ARBA" id="ARBA00022723"/>
    </source>
</evidence>
<evidence type="ECO:0000313" key="12">
    <source>
        <dbReference type="Proteomes" id="UP000187209"/>
    </source>
</evidence>
<dbReference type="EMBL" id="MPUH01000810">
    <property type="protein sequence ID" value="OMJ73605.1"/>
    <property type="molecule type" value="Genomic_DNA"/>
</dbReference>
<dbReference type="InterPro" id="IPR006652">
    <property type="entry name" value="Kelch_1"/>
</dbReference>
<keyword evidence="4 6" id="KW-0863">Zinc-finger</keyword>
<feature type="region of interest" description="Disordered" evidence="8">
    <location>
        <begin position="361"/>
        <end position="382"/>
    </location>
</feature>
<feature type="compositionally biased region" description="Basic residues" evidence="8">
    <location>
        <begin position="324"/>
        <end position="335"/>
    </location>
</feature>
<dbReference type="InterPro" id="IPR051746">
    <property type="entry name" value="Kelch_domain_containing_8"/>
</dbReference>
<gene>
    <name evidence="11" type="ORF">SteCoe_27682</name>
</gene>
<evidence type="ECO:0008006" key="13">
    <source>
        <dbReference type="Google" id="ProtNLM"/>
    </source>
</evidence>
<evidence type="ECO:0000256" key="6">
    <source>
        <dbReference type="PROSITE-ProRule" id="PRU00024"/>
    </source>
</evidence>
<dbReference type="InterPro" id="IPR017907">
    <property type="entry name" value="Znf_RING_CS"/>
</dbReference>
<dbReference type="InterPro" id="IPR015915">
    <property type="entry name" value="Kelch-typ_b-propeller"/>
</dbReference>
<dbReference type="SUPFAM" id="SSF57850">
    <property type="entry name" value="RING/U-box"/>
    <property type="match status" value="1"/>
</dbReference>
<dbReference type="Pfam" id="PF00097">
    <property type="entry name" value="zf-C3HC4"/>
    <property type="match status" value="1"/>
</dbReference>
<evidence type="ECO:0000256" key="1">
    <source>
        <dbReference type="ARBA" id="ARBA00022441"/>
    </source>
</evidence>
<dbReference type="SUPFAM" id="SSF57845">
    <property type="entry name" value="B-box zinc-binding domain"/>
    <property type="match status" value="1"/>
</dbReference>
<evidence type="ECO:0000256" key="7">
    <source>
        <dbReference type="SAM" id="Coils"/>
    </source>
</evidence>
<evidence type="ECO:0000256" key="8">
    <source>
        <dbReference type="SAM" id="MobiDB-lite"/>
    </source>
</evidence>
<keyword evidence="3" id="KW-0677">Repeat</keyword>
<sequence length="683" mass="77089">MECYECHLDFEEPHRIPRILTTCGHSMCQSCLNTLWKNSIVTCPQCNVKNPAASVLSFPANLALIQLRQKSSIDTCDIHNKNIEAYCNTDKKVLCVSCILDDGHKSHDITSIAKAALRQKDVLNAYSGSVIMNETLIQKEEQELESLTKSIKENYEKIQEELHFMYDSIKEAIVQREAENSEKLKLILQSELSNIENRHNSNQKQLCIIQSYKDELLRNEVENDLEIMSKAIKREVLAKQACAKSNGLNKNDPFGQFSRDNEANYFWKLIKQVFSCAPKPNVPKKEETVPLALASIAFTKDLRGRQPEPEQRKPQIVKKEQKPKPKPGKPQKKPIQKAPVVVKRATLTLYDEEFRKECNTPKEQIENEWQKGPAKDPNSDEESFSMKSFDLASLCRTPKSYIYAISGFSDKSLQTLECFNFTTNCWDFLADSLSSRTQFGAVSYKDNIIVMGGKIAGKRMSTCENYSLLSNEWSISDFELLSSRSGFAAMSISNDIYIAGGSDGVPIKNFEFFNGEEWSSLAGLKNRRDELAGTVGPDLNIYAIGGYGGPDMNCMNHGERYCLETGSWKDIPPMSTPRRALSAVTLPDGIYALGGYDGSKYLRTLEKYDIRMGKWVNLAPMKTPRCTLSAVASPDCQFIYAVGGFNGNALNVVERYSVVEDKWTEIVPMQHPRFMHCCLYISL</sequence>
<keyword evidence="1" id="KW-0880">Kelch repeat</keyword>
<dbReference type="Proteomes" id="UP000187209">
    <property type="component" value="Unassembled WGS sequence"/>
</dbReference>
<dbReference type="GO" id="GO:0008270">
    <property type="term" value="F:zinc ion binding"/>
    <property type="evidence" value="ECO:0007669"/>
    <property type="project" value="UniProtKB-KW"/>
</dbReference>
<dbReference type="AlphaFoldDB" id="A0A1R2BA90"/>
<keyword evidence="5" id="KW-0862">Zinc</keyword>
<dbReference type="InterPro" id="IPR000315">
    <property type="entry name" value="Znf_B-box"/>
</dbReference>
<evidence type="ECO:0000259" key="9">
    <source>
        <dbReference type="PROSITE" id="PS50089"/>
    </source>
</evidence>
<name>A0A1R2BA90_9CILI</name>
<feature type="coiled-coil region" evidence="7">
    <location>
        <begin position="137"/>
        <end position="198"/>
    </location>
</feature>
<evidence type="ECO:0000259" key="10">
    <source>
        <dbReference type="PROSITE" id="PS50119"/>
    </source>
</evidence>
<dbReference type="InterPro" id="IPR018957">
    <property type="entry name" value="Znf_C3HC4_RING-type"/>
</dbReference>
<feature type="domain" description="RING-type" evidence="9">
    <location>
        <begin position="3"/>
        <end position="47"/>
    </location>
</feature>
<dbReference type="SMART" id="SM00612">
    <property type="entry name" value="Kelch"/>
    <property type="match status" value="6"/>
</dbReference>
<dbReference type="Gene3D" id="3.30.160.60">
    <property type="entry name" value="Classic Zinc Finger"/>
    <property type="match status" value="1"/>
</dbReference>
<keyword evidence="2" id="KW-0479">Metal-binding</keyword>
<dbReference type="PANTHER" id="PTHR46260:SF3">
    <property type="entry name" value="RING-TYPE DOMAIN-CONTAINING PROTEIN"/>
    <property type="match status" value="1"/>
</dbReference>
<evidence type="ECO:0000313" key="11">
    <source>
        <dbReference type="EMBL" id="OMJ73605.1"/>
    </source>
</evidence>